<accession>A0A0S4KTF5</accession>
<gene>
    <name evidence="1" type="ORF">NITINOP_2775</name>
</gene>
<dbReference type="KEGG" id="nio:NITINOP_2775"/>
<dbReference type="Proteomes" id="UP000066284">
    <property type="component" value="Chromosome 1"/>
</dbReference>
<reference evidence="2" key="1">
    <citation type="submission" date="2015-09" db="EMBL/GenBank/DDBJ databases">
        <authorList>
            <person name="Daims H."/>
        </authorList>
    </citation>
    <scope>NUCLEOTIDE SEQUENCE [LARGE SCALE GENOMIC DNA]</scope>
</reference>
<name>A0A0S4KTF5_9BACT</name>
<evidence type="ECO:0000313" key="1">
    <source>
        <dbReference type="EMBL" id="CUQ67747.1"/>
    </source>
</evidence>
<dbReference type="STRING" id="1715989.NITINOP_2775"/>
<organism evidence="1 2">
    <name type="scientific">Candidatus Nitrospira inopinata</name>
    <dbReference type="NCBI Taxonomy" id="1715989"/>
    <lineage>
        <taxon>Bacteria</taxon>
        <taxon>Pseudomonadati</taxon>
        <taxon>Nitrospirota</taxon>
        <taxon>Nitrospiria</taxon>
        <taxon>Nitrospirales</taxon>
        <taxon>Nitrospiraceae</taxon>
        <taxon>Nitrospira</taxon>
    </lineage>
</organism>
<keyword evidence="2" id="KW-1185">Reference proteome</keyword>
<proteinExistence type="predicted"/>
<protein>
    <submittedName>
        <fullName evidence="1">Uncharacterized protein</fullName>
    </submittedName>
</protein>
<dbReference type="AlphaFoldDB" id="A0A0S4KTF5"/>
<evidence type="ECO:0000313" key="2">
    <source>
        <dbReference type="Proteomes" id="UP000066284"/>
    </source>
</evidence>
<sequence length="66" mass="7192">MNRPGVNGDRANCLPVSAAVAVGDSAFNYDGRGMNPKMARVWDRAMTSAIVIWMRRIGADGRAHFL</sequence>
<dbReference type="EMBL" id="LN885086">
    <property type="protein sequence ID" value="CUQ67747.1"/>
    <property type="molecule type" value="Genomic_DNA"/>
</dbReference>